<organism evidence="2 3">
    <name type="scientific">Pelagibius litoralis</name>
    <dbReference type="NCBI Taxonomy" id="374515"/>
    <lineage>
        <taxon>Bacteria</taxon>
        <taxon>Pseudomonadati</taxon>
        <taxon>Pseudomonadota</taxon>
        <taxon>Alphaproteobacteria</taxon>
        <taxon>Rhodospirillales</taxon>
        <taxon>Rhodovibrionaceae</taxon>
        <taxon>Pelagibius</taxon>
    </lineage>
</organism>
<feature type="transmembrane region" description="Helical" evidence="1">
    <location>
        <begin position="102"/>
        <end position="120"/>
    </location>
</feature>
<keyword evidence="1" id="KW-0812">Transmembrane</keyword>
<proteinExistence type="predicted"/>
<keyword evidence="1" id="KW-0472">Membrane</keyword>
<accession>A0A967EZZ1</accession>
<evidence type="ECO:0000313" key="2">
    <source>
        <dbReference type="EMBL" id="NIA70535.1"/>
    </source>
</evidence>
<dbReference type="RefSeq" id="WP_167227231.1">
    <property type="nucleotide sequence ID" value="NZ_JAAQPH010000014.1"/>
</dbReference>
<gene>
    <name evidence="2" type="ORF">HBA54_18220</name>
</gene>
<evidence type="ECO:0008006" key="4">
    <source>
        <dbReference type="Google" id="ProtNLM"/>
    </source>
</evidence>
<feature type="transmembrane region" description="Helical" evidence="1">
    <location>
        <begin position="141"/>
        <end position="163"/>
    </location>
</feature>
<protein>
    <recommendedName>
        <fullName evidence="4">DUF2214 domain-containing protein</fullName>
    </recommendedName>
</protein>
<sequence>MDLGATLLEALTALQNMALPSALRASRWVYPVVNAGHILGLALLFGAILPLDLRLLGFWRRMPIKPLARVLIPVAVSGLAISVTTGLLLFSVGAAKYAATPLFQVKLLLLLAAVVNALLLRRAADWTLAQVPEMPVNTARLQLAGGLSIALWLAVILCGRFLAYI</sequence>
<name>A0A967EZZ1_9PROT</name>
<keyword evidence="1" id="KW-1133">Transmembrane helix</keyword>
<evidence type="ECO:0000313" key="3">
    <source>
        <dbReference type="Proteomes" id="UP000761264"/>
    </source>
</evidence>
<comment type="caution">
    <text evidence="2">The sequence shown here is derived from an EMBL/GenBank/DDBJ whole genome shotgun (WGS) entry which is preliminary data.</text>
</comment>
<keyword evidence="3" id="KW-1185">Reference proteome</keyword>
<dbReference type="EMBL" id="JAAQPH010000014">
    <property type="protein sequence ID" value="NIA70535.1"/>
    <property type="molecule type" value="Genomic_DNA"/>
</dbReference>
<dbReference type="Proteomes" id="UP000761264">
    <property type="component" value="Unassembled WGS sequence"/>
</dbReference>
<feature type="transmembrane region" description="Helical" evidence="1">
    <location>
        <begin position="35"/>
        <end position="55"/>
    </location>
</feature>
<evidence type="ECO:0000256" key="1">
    <source>
        <dbReference type="SAM" id="Phobius"/>
    </source>
</evidence>
<feature type="transmembrane region" description="Helical" evidence="1">
    <location>
        <begin position="67"/>
        <end position="90"/>
    </location>
</feature>
<reference evidence="2" key="1">
    <citation type="submission" date="2020-03" db="EMBL/GenBank/DDBJ databases">
        <title>Genome of Pelagibius litoralis DSM 21314T.</title>
        <authorList>
            <person name="Wang G."/>
        </authorList>
    </citation>
    <scope>NUCLEOTIDE SEQUENCE</scope>
    <source>
        <strain evidence="2">DSM 21314</strain>
    </source>
</reference>
<dbReference type="AlphaFoldDB" id="A0A967EZZ1"/>